<organism evidence="2 3">
    <name type="scientific">Limosilactobacillus gastricus DSM 16045</name>
    <dbReference type="NCBI Taxonomy" id="1423749"/>
    <lineage>
        <taxon>Bacteria</taxon>
        <taxon>Bacillati</taxon>
        <taxon>Bacillota</taxon>
        <taxon>Bacilli</taxon>
        <taxon>Lactobacillales</taxon>
        <taxon>Lactobacillaceae</taxon>
        <taxon>Limosilactobacillus</taxon>
    </lineage>
</organism>
<sequence>MGLGLARNTGLENANGKYVVFVDSDDYLSNSNIKNLVAGIKKNNSDICIGEVNP</sequence>
<dbReference type="PATRIC" id="fig|1423749.3.peg.1532"/>
<dbReference type="InterPro" id="IPR029044">
    <property type="entry name" value="Nucleotide-diphossugar_trans"/>
</dbReference>
<proteinExistence type="predicted"/>
<accession>A0A0R1VIA5</accession>
<dbReference type="CDD" id="cd00761">
    <property type="entry name" value="Glyco_tranf_GTA_type"/>
    <property type="match status" value="1"/>
</dbReference>
<protein>
    <recommendedName>
        <fullName evidence="1">Glycosyltransferase 2-like domain-containing protein</fullName>
    </recommendedName>
</protein>
<comment type="caution">
    <text evidence="2">The sequence shown here is derived from an EMBL/GenBank/DDBJ whole genome shotgun (WGS) entry which is preliminary data.</text>
</comment>
<reference evidence="2 3" key="1">
    <citation type="journal article" date="2015" name="Genome Announc.">
        <title>Expanding the biotechnology potential of lactobacilli through comparative genomics of 213 strains and associated genera.</title>
        <authorList>
            <person name="Sun Z."/>
            <person name="Harris H.M."/>
            <person name="McCann A."/>
            <person name="Guo C."/>
            <person name="Argimon S."/>
            <person name="Zhang W."/>
            <person name="Yang X."/>
            <person name="Jeffery I.B."/>
            <person name="Cooney J.C."/>
            <person name="Kagawa T.F."/>
            <person name="Liu W."/>
            <person name="Song Y."/>
            <person name="Salvetti E."/>
            <person name="Wrobel A."/>
            <person name="Rasinkangas P."/>
            <person name="Parkhill J."/>
            <person name="Rea M.C."/>
            <person name="O'Sullivan O."/>
            <person name="Ritari J."/>
            <person name="Douillard F.P."/>
            <person name="Paul Ross R."/>
            <person name="Yang R."/>
            <person name="Briner A.E."/>
            <person name="Felis G.E."/>
            <person name="de Vos W.M."/>
            <person name="Barrangou R."/>
            <person name="Klaenhammer T.R."/>
            <person name="Caufield P.W."/>
            <person name="Cui Y."/>
            <person name="Zhang H."/>
            <person name="O'Toole P.W."/>
        </authorList>
    </citation>
    <scope>NUCLEOTIDE SEQUENCE [LARGE SCALE GENOMIC DNA]</scope>
    <source>
        <strain evidence="2 3">DSM 16045</strain>
    </source>
</reference>
<name>A0A0R1VIA5_9LACO</name>
<dbReference type="AlphaFoldDB" id="A0A0R1VIA5"/>
<feature type="domain" description="Glycosyltransferase 2-like" evidence="1">
    <location>
        <begin position="2"/>
        <end position="51"/>
    </location>
</feature>
<dbReference type="SUPFAM" id="SSF53448">
    <property type="entry name" value="Nucleotide-diphospho-sugar transferases"/>
    <property type="match status" value="1"/>
</dbReference>
<evidence type="ECO:0000259" key="1">
    <source>
        <dbReference type="Pfam" id="PF00535"/>
    </source>
</evidence>
<dbReference type="EMBL" id="AZFN01000006">
    <property type="protein sequence ID" value="KRM02787.1"/>
    <property type="molecule type" value="Genomic_DNA"/>
</dbReference>
<dbReference type="Gene3D" id="3.90.550.10">
    <property type="entry name" value="Spore Coat Polysaccharide Biosynthesis Protein SpsA, Chain A"/>
    <property type="match status" value="1"/>
</dbReference>
<gene>
    <name evidence="2" type="ORF">FC60_GL001481</name>
</gene>
<dbReference type="Pfam" id="PF00535">
    <property type="entry name" value="Glycos_transf_2"/>
    <property type="match status" value="1"/>
</dbReference>
<dbReference type="InterPro" id="IPR001173">
    <property type="entry name" value="Glyco_trans_2-like"/>
</dbReference>
<evidence type="ECO:0000313" key="2">
    <source>
        <dbReference type="EMBL" id="KRM02787.1"/>
    </source>
</evidence>
<keyword evidence="3" id="KW-1185">Reference proteome</keyword>
<evidence type="ECO:0000313" key="3">
    <source>
        <dbReference type="Proteomes" id="UP000051739"/>
    </source>
</evidence>
<dbReference type="Proteomes" id="UP000051739">
    <property type="component" value="Unassembled WGS sequence"/>
</dbReference>